<protein>
    <submittedName>
        <fullName evidence="6">ABC transporter ATP-binding protein</fullName>
    </submittedName>
</protein>
<dbReference type="PROSITE" id="PS50893">
    <property type="entry name" value="ABC_TRANSPORTER_2"/>
    <property type="match status" value="1"/>
</dbReference>
<dbReference type="AlphaFoldDB" id="A0A221T0U2"/>
<geneLocation type="plasmid" evidence="7">
    <name>pdfi1</name>
</geneLocation>
<gene>
    <name evidence="6" type="ORF">DFI_15140</name>
</gene>
<evidence type="ECO:0000313" key="6">
    <source>
        <dbReference type="EMBL" id="ASN82514.1"/>
    </source>
</evidence>
<keyword evidence="7" id="KW-1185">Reference proteome</keyword>
<dbReference type="RefSeq" id="WP_043778976.1">
    <property type="nucleotide sequence ID" value="NZ_CP021082.1"/>
</dbReference>
<evidence type="ECO:0000256" key="1">
    <source>
        <dbReference type="ARBA" id="ARBA00022448"/>
    </source>
</evidence>
<feature type="domain" description="ABC transporter" evidence="5">
    <location>
        <begin position="4"/>
        <end position="227"/>
    </location>
</feature>
<sequence>MNVVEMEAVHRAYGPVTALKDLTLQVRSGELTALLGPNGAGKTTAISLMLGLSRPTSGAVRVLGGDPRQRAVRARVGAMPQESALPGALTVRESLGLFASFHSAPLQVGQALALAGLDALAGRRAARLSGGERRRLAFALAVIGNPELLLIDEPTTGMDAASRHAFWAALQELKSQGRSILLTTHYLEEAERTADRVLVLHAGHLLADGTPEALRAQVGGARVRFRAGLTLCEVQALPGVQAAQVSMKGQTDLHTRTPELLLEALVAQGAAFSDLEVHRATLEDAFLTLTRPAQSHPSPQHAPASAPTLPRGV</sequence>
<keyword evidence="6" id="KW-0614">Plasmid</keyword>
<organism evidence="6 7">
    <name type="scientific">Deinococcus ficus</name>
    <dbReference type="NCBI Taxonomy" id="317577"/>
    <lineage>
        <taxon>Bacteria</taxon>
        <taxon>Thermotogati</taxon>
        <taxon>Deinococcota</taxon>
        <taxon>Deinococci</taxon>
        <taxon>Deinococcales</taxon>
        <taxon>Deinococcaceae</taxon>
        <taxon>Deinococcus</taxon>
    </lineage>
</organism>
<evidence type="ECO:0000259" key="5">
    <source>
        <dbReference type="PROSITE" id="PS50893"/>
    </source>
</evidence>
<feature type="compositionally biased region" description="Low complexity" evidence="4">
    <location>
        <begin position="292"/>
        <end position="307"/>
    </location>
</feature>
<dbReference type="PROSITE" id="PS00211">
    <property type="entry name" value="ABC_TRANSPORTER_1"/>
    <property type="match status" value="1"/>
</dbReference>
<dbReference type="InterPro" id="IPR003593">
    <property type="entry name" value="AAA+_ATPase"/>
</dbReference>
<dbReference type="SMART" id="SM00382">
    <property type="entry name" value="AAA"/>
    <property type="match status" value="1"/>
</dbReference>
<reference evidence="6 7" key="1">
    <citation type="submission" date="2017-05" db="EMBL/GenBank/DDBJ databases">
        <title>The complete genome sequence of Deinococcus ficus isolated from the rhizosphere of the Ficus religiosa L. in Taiwan.</title>
        <authorList>
            <person name="Wu K.-M."/>
            <person name="Liao T.-L."/>
            <person name="Liu Y.-M."/>
            <person name="Young C.-C."/>
            <person name="Tsai S.-F."/>
        </authorList>
    </citation>
    <scope>NUCLEOTIDE SEQUENCE [LARGE SCALE GENOMIC DNA]</scope>
    <source>
        <strain evidence="6 7">CC-FR2-10</strain>
        <plasmid evidence="7">pdfi1</plasmid>
    </source>
</reference>
<dbReference type="SUPFAM" id="SSF52540">
    <property type="entry name" value="P-loop containing nucleoside triphosphate hydrolases"/>
    <property type="match status" value="1"/>
</dbReference>
<dbReference type="PANTHER" id="PTHR42711">
    <property type="entry name" value="ABC TRANSPORTER ATP-BINDING PROTEIN"/>
    <property type="match status" value="1"/>
</dbReference>
<dbReference type="InterPro" id="IPR003439">
    <property type="entry name" value="ABC_transporter-like_ATP-bd"/>
</dbReference>
<dbReference type="PANTHER" id="PTHR42711:SF17">
    <property type="entry name" value="ABC TRANSPORTER ATP-BINDING PROTEIN"/>
    <property type="match status" value="1"/>
</dbReference>
<keyword evidence="2" id="KW-0547">Nucleotide-binding</keyword>
<keyword evidence="1" id="KW-0813">Transport</keyword>
<name>A0A221T0U2_9DEIO</name>
<keyword evidence="3 6" id="KW-0067">ATP-binding</keyword>
<dbReference type="KEGG" id="dfc:DFI_15140"/>
<evidence type="ECO:0000256" key="3">
    <source>
        <dbReference type="ARBA" id="ARBA00022840"/>
    </source>
</evidence>
<dbReference type="GO" id="GO:0005524">
    <property type="term" value="F:ATP binding"/>
    <property type="evidence" value="ECO:0007669"/>
    <property type="project" value="UniProtKB-KW"/>
</dbReference>
<dbReference type="InterPro" id="IPR017871">
    <property type="entry name" value="ABC_transporter-like_CS"/>
</dbReference>
<evidence type="ECO:0000256" key="4">
    <source>
        <dbReference type="SAM" id="MobiDB-lite"/>
    </source>
</evidence>
<dbReference type="Gene3D" id="3.40.50.300">
    <property type="entry name" value="P-loop containing nucleotide triphosphate hydrolases"/>
    <property type="match status" value="1"/>
</dbReference>
<dbReference type="Proteomes" id="UP000259030">
    <property type="component" value="Plasmid pDFI1"/>
</dbReference>
<evidence type="ECO:0000313" key="7">
    <source>
        <dbReference type="Proteomes" id="UP000259030"/>
    </source>
</evidence>
<dbReference type="Pfam" id="PF00005">
    <property type="entry name" value="ABC_tran"/>
    <property type="match status" value="1"/>
</dbReference>
<dbReference type="EMBL" id="CP021082">
    <property type="protein sequence ID" value="ASN82514.1"/>
    <property type="molecule type" value="Genomic_DNA"/>
</dbReference>
<evidence type="ECO:0000256" key="2">
    <source>
        <dbReference type="ARBA" id="ARBA00022741"/>
    </source>
</evidence>
<dbReference type="STRING" id="317577.GCA_000419625_03782"/>
<feature type="region of interest" description="Disordered" evidence="4">
    <location>
        <begin position="291"/>
        <end position="313"/>
    </location>
</feature>
<accession>A0A221T0U2</accession>
<dbReference type="InterPro" id="IPR027417">
    <property type="entry name" value="P-loop_NTPase"/>
</dbReference>
<proteinExistence type="predicted"/>
<dbReference type="CDD" id="cd03230">
    <property type="entry name" value="ABC_DR_subfamily_A"/>
    <property type="match status" value="1"/>
</dbReference>
<dbReference type="InterPro" id="IPR050763">
    <property type="entry name" value="ABC_transporter_ATP-binding"/>
</dbReference>
<dbReference type="GO" id="GO:0016887">
    <property type="term" value="F:ATP hydrolysis activity"/>
    <property type="evidence" value="ECO:0007669"/>
    <property type="project" value="InterPro"/>
</dbReference>